<keyword evidence="4" id="KW-1185">Reference proteome</keyword>
<proteinExistence type="predicted"/>
<organism evidence="3 4">
    <name type="scientific">Fulvivirga marina</name>
    <dbReference type="NCBI Taxonomy" id="2494733"/>
    <lineage>
        <taxon>Bacteria</taxon>
        <taxon>Pseudomonadati</taxon>
        <taxon>Bacteroidota</taxon>
        <taxon>Cytophagia</taxon>
        <taxon>Cytophagales</taxon>
        <taxon>Fulvivirgaceae</taxon>
        <taxon>Fulvivirga</taxon>
    </lineage>
</organism>
<dbReference type="Proteomes" id="UP000614216">
    <property type="component" value="Unassembled WGS sequence"/>
</dbReference>
<dbReference type="SMART" id="SM00332">
    <property type="entry name" value="PP2Cc"/>
    <property type="match status" value="1"/>
</dbReference>
<comment type="caution">
    <text evidence="3">The sequence shown here is derived from an EMBL/GenBank/DDBJ whole genome shotgun (WGS) entry which is preliminary data.</text>
</comment>
<dbReference type="SUPFAM" id="SSF81606">
    <property type="entry name" value="PP2C-like"/>
    <property type="match status" value="1"/>
</dbReference>
<feature type="transmembrane region" description="Helical" evidence="1">
    <location>
        <begin position="91"/>
        <end position="112"/>
    </location>
</feature>
<feature type="domain" description="PPM-type phosphatase" evidence="2">
    <location>
        <begin position="2"/>
        <end position="235"/>
    </location>
</feature>
<dbReference type="Pfam" id="PF13672">
    <property type="entry name" value="PP2C_2"/>
    <property type="match status" value="1"/>
</dbReference>
<gene>
    <name evidence="3" type="ORF">JMN32_00150</name>
</gene>
<keyword evidence="1" id="KW-0472">Membrane</keyword>
<name>A0A937FUM0_9BACT</name>
<dbReference type="AlphaFoldDB" id="A0A937FUM0"/>
<evidence type="ECO:0000313" key="3">
    <source>
        <dbReference type="EMBL" id="MBL6444698.1"/>
    </source>
</evidence>
<dbReference type="Gene3D" id="3.60.40.10">
    <property type="entry name" value="PPM-type phosphatase domain"/>
    <property type="match status" value="1"/>
</dbReference>
<dbReference type="SMART" id="SM00331">
    <property type="entry name" value="PP2C_SIG"/>
    <property type="match status" value="1"/>
</dbReference>
<evidence type="ECO:0000313" key="4">
    <source>
        <dbReference type="Proteomes" id="UP000614216"/>
    </source>
</evidence>
<dbReference type="InterPro" id="IPR036457">
    <property type="entry name" value="PPM-type-like_dom_sf"/>
</dbReference>
<dbReference type="EMBL" id="JAEUGD010000001">
    <property type="protein sequence ID" value="MBL6444698.1"/>
    <property type="molecule type" value="Genomic_DNA"/>
</dbReference>
<reference evidence="3" key="1">
    <citation type="submission" date="2021-01" db="EMBL/GenBank/DDBJ databases">
        <title>Fulvivirga kasyanovii gen. nov., sp nov., a novel member of the phylum Bacteroidetes isolated from seawater in a mussel farm.</title>
        <authorList>
            <person name="Zhao L.-H."/>
            <person name="Wang Z.-J."/>
        </authorList>
    </citation>
    <scope>NUCLEOTIDE SEQUENCE</scope>
    <source>
        <strain evidence="3">29W222</strain>
    </source>
</reference>
<accession>A0A937FUM0</accession>
<evidence type="ECO:0000256" key="1">
    <source>
        <dbReference type="SAM" id="Phobius"/>
    </source>
</evidence>
<dbReference type="InterPro" id="IPR001932">
    <property type="entry name" value="PPM-type_phosphatase-like_dom"/>
</dbReference>
<protein>
    <submittedName>
        <fullName evidence="3">Protein phosphatase 2C domain-containing protein</fullName>
    </submittedName>
</protein>
<dbReference type="PROSITE" id="PS51746">
    <property type="entry name" value="PPM_2"/>
    <property type="match status" value="1"/>
</dbReference>
<keyword evidence="1" id="KW-1133">Transmembrane helix</keyword>
<sequence>MKSWSFSHIGKRKVNEDVVIAQAFENNTSLIAVVDGMGGYDYGDMAASVVAENITTYLSTVTEPNPYHIQKAVNKANLALRQKREALSLKMGATIGGVIIIGGNSAICFWVGDVKIFHFRNRRLVFESHPHTLVNQLVSQEPPISVSSLSRYRHIVTRSVHGDLEYSQAEIYNIARVQRSDLFIVCSDGVHDLIDGLYLEKQLSITIDLNELLSQIECKLLNEAKDNYSLVTASFNRDNLHNKN</sequence>
<keyword evidence="1" id="KW-0812">Transmembrane</keyword>
<dbReference type="RefSeq" id="WP_202854243.1">
    <property type="nucleotide sequence ID" value="NZ_JAEUGD010000001.1"/>
</dbReference>
<evidence type="ECO:0000259" key="2">
    <source>
        <dbReference type="PROSITE" id="PS51746"/>
    </source>
</evidence>